<evidence type="ECO:0000256" key="3">
    <source>
        <dbReference type="RuleBase" id="RU363034"/>
    </source>
</evidence>
<evidence type="ECO:0000259" key="5">
    <source>
        <dbReference type="PROSITE" id="PS50240"/>
    </source>
</evidence>
<sequence>MFKIIVCVVLATAALGAATSEKGANPHIVGGNVSPNGSFPFIVSLRDVKMKEFFCGGALIHKSYVLTAAHCVEDEAKNILVGMGSVHLSEQTLVEVEKKIVHEDYKSTIKGLVNDIALVKLKEPVTLSSNVQLVDFSYSKNLDKMEVTAMGWGQSEISSFSPVLMHLNKTTMTNSDCNKILNSMLLQAGPGNICFSGEKNYGVCFGDSGSPLLYVDDGKQYTVGIVSWGVPCAAGYPDVFVRVSYYADWIKKMMENN</sequence>
<dbReference type="InterPro" id="IPR001314">
    <property type="entry name" value="Peptidase_S1A"/>
</dbReference>
<evidence type="ECO:0000313" key="6">
    <source>
        <dbReference type="EMBL" id="KAK6636280.1"/>
    </source>
</evidence>
<name>A0AAN8S9W3_POLSC</name>
<feature type="chain" id="PRO_5042970402" description="Peptidase S1 domain-containing protein" evidence="4">
    <location>
        <begin position="19"/>
        <end position="257"/>
    </location>
</feature>
<gene>
    <name evidence="6" type="ORF">RUM43_009939</name>
</gene>
<evidence type="ECO:0000256" key="2">
    <source>
        <dbReference type="ARBA" id="ARBA00024195"/>
    </source>
</evidence>
<keyword evidence="3" id="KW-0378">Hydrolase</keyword>
<keyword evidence="3" id="KW-0720">Serine protease</keyword>
<dbReference type="InterPro" id="IPR043504">
    <property type="entry name" value="Peptidase_S1_PA_chymotrypsin"/>
</dbReference>
<dbReference type="InterPro" id="IPR018114">
    <property type="entry name" value="TRYPSIN_HIS"/>
</dbReference>
<dbReference type="GO" id="GO:0004252">
    <property type="term" value="F:serine-type endopeptidase activity"/>
    <property type="evidence" value="ECO:0007669"/>
    <property type="project" value="InterPro"/>
</dbReference>
<feature type="signal peptide" evidence="4">
    <location>
        <begin position="1"/>
        <end position="18"/>
    </location>
</feature>
<evidence type="ECO:0000256" key="1">
    <source>
        <dbReference type="ARBA" id="ARBA00023157"/>
    </source>
</evidence>
<dbReference type="InterPro" id="IPR033116">
    <property type="entry name" value="TRYPSIN_SER"/>
</dbReference>
<dbReference type="AlphaFoldDB" id="A0AAN8S9W3"/>
<dbReference type="PROSITE" id="PS50240">
    <property type="entry name" value="TRYPSIN_DOM"/>
    <property type="match status" value="1"/>
</dbReference>
<dbReference type="SUPFAM" id="SSF50494">
    <property type="entry name" value="Trypsin-like serine proteases"/>
    <property type="match status" value="1"/>
</dbReference>
<dbReference type="GO" id="GO:0006508">
    <property type="term" value="P:proteolysis"/>
    <property type="evidence" value="ECO:0007669"/>
    <property type="project" value="UniProtKB-KW"/>
</dbReference>
<dbReference type="EMBL" id="JAWJWE010000004">
    <property type="protein sequence ID" value="KAK6636280.1"/>
    <property type="molecule type" value="Genomic_DNA"/>
</dbReference>
<dbReference type="Proteomes" id="UP001372834">
    <property type="component" value="Unassembled WGS sequence"/>
</dbReference>
<dbReference type="Gene3D" id="2.40.10.10">
    <property type="entry name" value="Trypsin-like serine proteases"/>
    <property type="match status" value="1"/>
</dbReference>
<dbReference type="PANTHER" id="PTHR24256">
    <property type="entry name" value="TRYPTASE-RELATED"/>
    <property type="match status" value="1"/>
</dbReference>
<dbReference type="InterPro" id="IPR001254">
    <property type="entry name" value="Trypsin_dom"/>
</dbReference>
<dbReference type="CDD" id="cd00190">
    <property type="entry name" value="Tryp_SPc"/>
    <property type="match status" value="1"/>
</dbReference>
<accession>A0AAN8S9W3</accession>
<evidence type="ECO:0000256" key="4">
    <source>
        <dbReference type="SAM" id="SignalP"/>
    </source>
</evidence>
<dbReference type="InterPro" id="IPR009003">
    <property type="entry name" value="Peptidase_S1_PA"/>
</dbReference>
<reference evidence="6 7" key="1">
    <citation type="submission" date="2023-10" db="EMBL/GenBank/DDBJ databases">
        <title>Genomes of two closely related lineages of the louse Polyplax serrata with different host specificities.</title>
        <authorList>
            <person name="Martinu J."/>
            <person name="Tarabai H."/>
            <person name="Stefka J."/>
            <person name="Hypsa V."/>
        </authorList>
    </citation>
    <scope>NUCLEOTIDE SEQUENCE [LARGE SCALE GENOMIC DNA]</scope>
    <source>
        <strain evidence="6">HR10_N</strain>
    </source>
</reference>
<dbReference type="Pfam" id="PF00089">
    <property type="entry name" value="Trypsin"/>
    <property type="match status" value="1"/>
</dbReference>
<dbReference type="SMART" id="SM00020">
    <property type="entry name" value="Tryp_SPc"/>
    <property type="match status" value="1"/>
</dbReference>
<dbReference type="FunFam" id="2.40.10.10:FF:000004">
    <property type="entry name" value="Tryptase gamma 1"/>
    <property type="match status" value="1"/>
</dbReference>
<feature type="domain" description="Peptidase S1" evidence="5">
    <location>
        <begin position="28"/>
        <end position="255"/>
    </location>
</feature>
<dbReference type="InterPro" id="IPR051487">
    <property type="entry name" value="Ser/Thr_Proteases_Immune/Dev"/>
</dbReference>
<dbReference type="PRINTS" id="PR00722">
    <property type="entry name" value="CHYMOTRYPSIN"/>
</dbReference>
<keyword evidence="1" id="KW-1015">Disulfide bond</keyword>
<evidence type="ECO:0000313" key="7">
    <source>
        <dbReference type="Proteomes" id="UP001372834"/>
    </source>
</evidence>
<organism evidence="6 7">
    <name type="scientific">Polyplax serrata</name>
    <name type="common">Common mouse louse</name>
    <dbReference type="NCBI Taxonomy" id="468196"/>
    <lineage>
        <taxon>Eukaryota</taxon>
        <taxon>Metazoa</taxon>
        <taxon>Ecdysozoa</taxon>
        <taxon>Arthropoda</taxon>
        <taxon>Hexapoda</taxon>
        <taxon>Insecta</taxon>
        <taxon>Pterygota</taxon>
        <taxon>Neoptera</taxon>
        <taxon>Paraneoptera</taxon>
        <taxon>Psocodea</taxon>
        <taxon>Troctomorpha</taxon>
        <taxon>Phthiraptera</taxon>
        <taxon>Anoplura</taxon>
        <taxon>Polyplacidae</taxon>
        <taxon>Polyplax</taxon>
    </lineage>
</organism>
<comment type="caution">
    <text evidence="6">The sequence shown here is derived from an EMBL/GenBank/DDBJ whole genome shotgun (WGS) entry which is preliminary data.</text>
</comment>
<protein>
    <recommendedName>
        <fullName evidence="5">Peptidase S1 domain-containing protein</fullName>
    </recommendedName>
</protein>
<dbReference type="PROSITE" id="PS00135">
    <property type="entry name" value="TRYPSIN_SER"/>
    <property type="match status" value="1"/>
</dbReference>
<comment type="similarity">
    <text evidence="2">Belongs to the peptidase S1 family. CLIP subfamily.</text>
</comment>
<dbReference type="PROSITE" id="PS00134">
    <property type="entry name" value="TRYPSIN_HIS"/>
    <property type="match status" value="1"/>
</dbReference>
<keyword evidence="4" id="KW-0732">Signal</keyword>
<keyword evidence="3" id="KW-0645">Protease</keyword>
<proteinExistence type="inferred from homology"/>